<evidence type="ECO:0000259" key="1">
    <source>
        <dbReference type="Pfam" id="PF04326"/>
    </source>
</evidence>
<proteinExistence type="predicted"/>
<reference evidence="2" key="1">
    <citation type="submission" date="2020-06" db="EMBL/GenBank/DDBJ databases">
        <title>Whole Genome Sequence of Bradyrhizobium sp. Strain 1S1.</title>
        <authorList>
            <person name="Bromfield E.S.P."/>
            <person name="Cloutier S."/>
        </authorList>
    </citation>
    <scope>NUCLEOTIDE SEQUENCE [LARGE SCALE GENOMIC DNA]</scope>
    <source>
        <strain evidence="2">1S1</strain>
    </source>
</reference>
<feature type="domain" description="Schlafen AlbA-2" evidence="1">
    <location>
        <begin position="22"/>
        <end position="148"/>
    </location>
</feature>
<dbReference type="AlphaFoldDB" id="A0A974A0Z8"/>
<accession>A0A974A0Z8</accession>
<name>A0A974A0Z8_9BRAD</name>
<gene>
    <name evidence="2" type="ORF">HAP48_012225</name>
</gene>
<dbReference type="InterPro" id="IPR038461">
    <property type="entry name" value="Schlafen_AlbA_2_dom_sf"/>
</dbReference>
<dbReference type="EMBL" id="JAAOLE020000001">
    <property type="protein sequence ID" value="NVI43694.1"/>
    <property type="molecule type" value="Genomic_DNA"/>
</dbReference>
<dbReference type="Pfam" id="PF04326">
    <property type="entry name" value="SLFN_AlbA_2"/>
    <property type="match status" value="1"/>
</dbReference>
<dbReference type="RefSeq" id="WP_029082608.1">
    <property type="nucleotide sequence ID" value="NZ_CP088285.1"/>
</dbReference>
<sequence>MADFEFNDRADFQKMVDARIEETLTLEYKASPALSRNSKDVHELCKDVSAMANSAGGQIVYGIEEDKKTCKPAKVDDGVVDDKITREWIIQILNSKIQPRIDRVSVQRIPLSDKGHGFVVSVEPTLTGPHQAPDKKYYKRFELHAVPMEDYEIRDVLRRSTMPDLARALHAELADLVARCCFDSENKWRQYWPASAQGTTLEKHELRSFAPAEPTIFANASGELGLLGKDAPLRLVQFYNSLAALRRDIRDIADGLTGNPANARLVRQVAQRFLFTLQPGLDALRALEHLVPDAEKVEEAAIKPYDATRQIGPAPDGTLQDRIHQLLR</sequence>
<keyword evidence="2" id="KW-0067">ATP-binding</keyword>
<organism evidence="2">
    <name type="scientific">Bradyrhizobium septentrionale</name>
    <dbReference type="NCBI Taxonomy" id="1404411"/>
    <lineage>
        <taxon>Bacteria</taxon>
        <taxon>Pseudomonadati</taxon>
        <taxon>Pseudomonadota</taxon>
        <taxon>Alphaproteobacteria</taxon>
        <taxon>Hyphomicrobiales</taxon>
        <taxon>Nitrobacteraceae</taxon>
        <taxon>Bradyrhizobium</taxon>
    </lineage>
</organism>
<protein>
    <submittedName>
        <fullName evidence="2">ATP-binding protein</fullName>
    </submittedName>
</protein>
<dbReference type="InterPro" id="IPR007421">
    <property type="entry name" value="Schlafen_AlbA_2_dom"/>
</dbReference>
<keyword evidence="2" id="KW-0547">Nucleotide-binding</keyword>
<comment type="caution">
    <text evidence="2">The sequence shown here is derived from an EMBL/GenBank/DDBJ whole genome shotgun (WGS) entry which is preliminary data.</text>
</comment>
<dbReference type="Gene3D" id="3.30.950.30">
    <property type="entry name" value="Schlafen, AAA domain"/>
    <property type="match status" value="1"/>
</dbReference>
<dbReference type="GO" id="GO:0005524">
    <property type="term" value="F:ATP binding"/>
    <property type="evidence" value="ECO:0007669"/>
    <property type="project" value="UniProtKB-KW"/>
</dbReference>
<evidence type="ECO:0000313" key="2">
    <source>
        <dbReference type="EMBL" id="NVI43694.1"/>
    </source>
</evidence>